<evidence type="ECO:0000313" key="2">
    <source>
        <dbReference type="EMBL" id="KXG49928.1"/>
    </source>
</evidence>
<reference evidence="2 3" key="1">
    <citation type="journal article" date="2016" name="BMC Genomics">
        <title>Genome sequencing and secondary metabolism of the postharvest pathogen Penicillium griseofulvum.</title>
        <authorList>
            <person name="Banani H."/>
            <person name="Marcet-Houben M."/>
            <person name="Ballester A.R."/>
            <person name="Abbruscato P."/>
            <person name="Gonzalez-Candelas L."/>
            <person name="Gabaldon T."/>
            <person name="Spadaro D."/>
        </authorList>
    </citation>
    <scope>NUCLEOTIDE SEQUENCE [LARGE SCALE GENOMIC DNA]</scope>
    <source>
        <strain evidence="2 3">PG3</strain>
    </source>
</reference>
<accession>A0A135LLT8</accession>
<dbReference type="RefSeq" id="XP_040648464.1">
    <property type="nucleotide sequence ID" value="XM_040793609.1"/>
</dbReference>
<comment type="caution">
    <text evidence="2">The sequence shown here is derived from an EMBL/GenBank/DDBJ whole genome shotgun (WGS) entry which is preliminary data.</text>
</comment>
<dbReference type="GeneID" id="63708909"/>
<dbReference type="EMBL" id="LHQR01000048">
    <property type="protein sequence ID" value="KXG49928.1"/>
    <property type="molecule type" value="Genomic_DNA"/>
</dbReference>
<feature type="region of interest" description="Disordered" evidence="1">
    <location>
        <begin position="696"/>
        <end position="719"/>
    </location>
</feature>
<name>A0A135LLT8_PENPA</name>
<dbReference type="OrthoDB" id="2269179at2759"/>
<dbReference type="AlphaFoldDB" id="A0A135LLT8"/>
<proteinExistence type="predicted"/>
<evidence type="ECO:0000256" key="1">
    <source>
        <dbReference type="SAM" id="MobiDB-lite"/>
    </source>
</evidence>
<dbReference type="STRING" id="5078.A0A135LLT8"/>
<evidence type="ECO:0000313" key="3">
    <source>
        <dbReference type="Proteomes" id="UP000070168"/>
    </source>
</evidence>
<feature type="compositionally biased region" description="Basic residues" evidence="1">
    <location>
        <begin position="700"/>
        <end position="711"/>
    </location>
</feature>
<gene>
    <name evidence="2" type="ORF">PGRI_058960</name>
</gene>
<sequence>MSRSLTSPSYSPIPPSPLFARAAATHRLEAGSEILWAELPSPAESHNRRLSEDSSRLAHITGQCGLRKAVTNIVMDRLEKGGVDTQKIDPILLNHCLPNDSDSISWETIIHTPIRVPDHILSEALNLRIATNRELPGKEDRSVILYVRSFQLTVKQLLDVIAQFNDAGLENATTAAWLDCIEFLKPDESVYIRYVGRTERSALLRHRHDLTFHSIKFAFISKFLHALGRTHPLVIDAVMIYELPGAPLRQLSEGKEQALIALLDLSSLVNQRICEALQWEFTPVESHRRAFIDLGTNSFSYLSSLDFQLMEDYEPISTWAMNIQEYTRTHKLCVCRSGRQVLEFPDALRTAIIRQARPSLFRGKFVLFLTLGAEMSLEAWRNTQGFYSGTSDSAMLMKNYLKRLWGWEKGEPLSDRHLDMLIAAGTLPFINLSPWLKAEGKDFQEAIRFAKAYILLVKPMIILTLGVKPSSSAASAFNHSFGYPASQTFEAKVGQLEVIDCDGVCFIQLPCYHPGKARFCRNPETFSKVFDMTLWVLLSTIKICLDSAKTFEAQPRETWCQHIKTTVGNSLERKGFYRSFKLLKDKLRSEGPKPPSNLAARARANLGIAARAVTDRFLFIGFALGPPLSLQRRQQVRTLWDSNIPELHEHIPRSDRNSWWAWACGLHEGTSFFADASVGTATKLIKAAQGPDVFLQPQISRKRQDRSHKSSHLSVSVRQKKTSEVLMPWNGPLLEMSTRTTSKEAVTLLTATLCDNMRPSQVAEGHKMAQGRIVPQFLRSWNGSEVYAWRNGGFAIYWKNSQGHDITFTLRLPLSNFNPSPAVRKFVFL</sequence>
<keyword evidence="3" id="KW-1185">Reference proteome</keyword>
<dbReference type="OMA" id="RYVGRTT"/>
<protein>
    <submittedName>
        <fullName evidence="2">Uncharacterized protein</fullName>
    </submittedName>
</protein>
<dbReference type="Proteomes" id="UP000070168">
    <property type="component" value="Unassembled WGS sequence"/>
</dbReference>
<organism evidence="2 3">
    <name type="scientific">Penicillium patulum</name>
    <name type="common">Penicillium griseofulvum</name>
    <dbReference type="NCBI Taxonomy" id="5078"/>
    <lineage>
        <taxon>Eukaryota</taxon>
        <taxon>Fungi</taxon>
        <taxon>Dikarya</taxon>
        <taxon>Ascomycota</taxon>
        <taxon>Pezizomycotina</taxon>
        <taxon>Eurotiomycetes</taxon>
        <taxon>Eurotiomycetidae</taxon>
        <taxon>Eurotiales</taxon>
        <taxon>Aspergillaceae</taxon>
        <taxon>Penicillium</taxon>
    </lineage>
</organism>